<dbReference type="InterPro" id="IPR006143">
    <property type="entry name" value="RND_pump_MFP"/>
</dbReference>
<dbReference type="GO" id="GO:0022857">
    <property type="term" value="F:transmembrane transporter activity"/>
    <property type="evidence" value="ECO:0007669"/>
    <property type="project" value="InterPro"/>
</dbReference>
<dbReference type="SUPFAM" id="SSF111369">
    <property type="entry name" value="HlyD-like secretion proteins"/>
    <property type="match status" value="1"/>
</dbReference>
<dbReference type="Pfam" id="PF25919">
    <property type="entry name" value="BSH_CusB"/>
    <property type="match status" value="1"/>
</dbReference>
<dbReference type="PANTHER" id="PTHR30097">
    <property type="entry name" value="CATION EFFLUX SYSTEM PROTEIN CUSB"/>
    <property type="match status" value="1"/>
</dbReference>
<dbReference type="Proteomes" id="UP000198931">
    <property type="component" value="Unassembled WGS sequence"/>
</dbReference>
<gene>
    <name evidence="4" type="ORF">SAMN05443292_0631</name>
</gene>
<evidence type="ECO:0000313" key="5">
    <source>
        <dbReference type="Proteomes" id="UP000198931"/>
    </source>
</evidence>
<dbReference type="InterPro" id="IPR058790">
    <property type="entry name" value="BSH_CusB"/>
</dbReference>
<evidence type="ECO:0000256" key="2">
    <source>
        <dbReference type="ARBA" id="ARBA00022448"/>
    </source>
</evidence>
<proteinExistence type="inferred from homology"/>
<reference evidence="4 5" key="1">
    <citation type="submission" date="2016-10" db="EMBL/GenBank/DDBJ databases">
        <authorList>
            <person name="de Groot N.N."/>
        </authorList>
    </citation>
    <scope>NUCLEOTIDE SEQUENCE [LARGE SCALE GENOMIC DNA]</scope>
    <source>
        <strain evidence="4 5">DSM 26000</strain>
    </source>
</reference>
<keyword evidence="5" id="KW-1185">Reference proteome</keyword>
<dbReference type="Gene3D" id="2.40.30.170">
    <property type="match status" value="1"/>
</dbReference>
<dbReference type="InterPro" id="IPR051909">
    <property type="entry name" value="MFP_Cation_Efflux"/>
</dbReference>
<evidence type="ECO:0000259" key="3">
    <source>
        <dbReference type="Pfam" id="PF25919"/>
    </source>
</evidence>
<comment type="similarity">
    <text evidence="1">Belongs to the membrane fusion protein (MFP) (TC 8.A.1) family.</text>
</comment>
<dbReference type="GO" id="GO:0016020">
    <property type="term" value="C:membrane"/>
    <property type="evidence" value="ECO:0007669"/>
    <property type="project" value="InterPro"/>
</dbReference>
<dbReference type="NCBIfam" id="TIGR01730">
    <property type="entry name" value="RND_mfp"/>
    <property type="match status" value="1"/>
</dbReference>
<accession>A0A1I3DQ83</accession>
<evidence type="ECO:0000313" key="4">
    <source>
        <dbReference type="EMBL" id="SFH88823.1"/>
    </source>
</evidence>
<dbReference type="GO" id="GO:0060003">
    <property type="term" value="P:copper ion export"/>
    <property type="evidence" value="ECO:0007669"/>
    <property type="project" value="TreeGrafter"/>
</dbReference>
<dbReference type="Gene3D" id="2.40.50.100">
    <property type="match status" value="1"/>
</dbReference>
<dbReference type="GO" id="GO:0030313">
    <property type="term" value="C:cell envelope"/>
    <property type="evidence" value="ECO:0007669"/>
    <property type="project" value="TreeGrafter"/>
</dbReference>
<name>A0A1I3DQ83_9FLAO</name>
<organism evidence="4 5">
    <name type="scientific">Halpernia frigidisoli</name>
    <dbReference type="NCBI Taxonomy" id="1125876"/>
    <lineage>
        <taxon>Bacteria</taxon>
        <taxon>Pseudomonadati</taxon>
        <taxon>Bacteroidota</taxon>
        <taxon>Flavobacteriia</taxon>
        <taxon>Flavobacteriales</taxon>
        <taxon>Weeksellaceae</taxon>
        <taxon>Chryseobacterium group</taxon>
        <taxon>Halpernia</taxon>
    </lineage>
</organism>
<dbReference type="Gene3D" id="1.10.287.470">
    <property type="entry name" value="Helix hairpin bin"/>
    <property type="match status" value="1"/>
</dbReference>
<feature type="domain" description="CusB-like barrel-sandwich hybrid" evidence="3">
    <location>
        <begin position="76"/>
        <end position="219"/>
    </location>
</feature>
<dbReference type="PROSITE" id="PS51257">
    <property type="entry name" value="PROKAR_LIPOPROTEIN"/>
    <property type="match status" value="1"/>
</dbReference>
<sequence length="376" mass="42086">MINKSIVFLFTILFISSCSKKEESKAEPSTINGNQITLTDLQIKNAGIEAKNLDEKDVANKITLNGQIDVPPQGMASVSAPSGGYVRVSRFMPGNYVQKGQTLATLENPELVQLQQDYLLAKSNLTYANQDYARQKDLNQSKASSDKVTQKAYNEAQNQNIMMKGTAQKLAALGINPNSLNANNIRREFALVSPISGYISAVNINIGQYVSPVDKLFEIVNTSDLHLALKVFEKDLTKIKVGQKVFAYTNQNPEKKYEARVFIIGKDFTPDRSVLIHCHFVDNSLSLLPGTFMNAEMETESQEGTVISDDAIVTWEAKQYIFEEIKPKTYKMFPVKIGNSENGFTELLNYNDEFKNKRFVTKGAYQILMSLKNVEE</sequence>
<dbReference type="GO" id="GO:0015679">
    <property type="term" value="P:plasma membrane copper ion transport"/>
    <property type="evidence" value="ECO:0007669"/>
    <property type="project" value="TreeGrafter"/>
</dbReference>
<dbReference type="AlphaFoldDB" id="A0A1I3DQ83"/>
<protein>
    <submittedName>
        <fullName evidence="4">Membrane fusion protein, cobalt-zinc-cadmium efflux system</fullName>
    </submittedName>
</protein>
<dbReference type="STRING" id="1125876.SAMN05443292_0631"/>
<dbReference type="RefSeq" id="WP_090078686.1">
    <property type="nucleotide sequence ID" value="NZ_FOQT01000001.1"/>
</dbReference>
<dbReference type="EMBL" id="FOQT01000001">
    <property type="protein sequence ID" value="SFH88823.1"/>
    <property type="molecule type" value="Genomic_DNA"/>
</dbReference>
<dbReference type="PANTHER" id="PTHR30097:SF4">
    <property type="entry name" value="SLR6042 PROTEIN"/>
    <property type="match status" value="1"/>
</dbReference>
<keyword evidence="2" id="KW-0813">Transport</keyword>
<evidence type="ECO:0000256" key="1">
    <source>
        <dbReference type="ARBA" id="ARBA00009477"/>
    </source>
</evidence>
<dbReference type="OrthoDB" id="9814657at2"/>